<dbReference type="Gene3D" id="2.160.10.10">
    <property type="entry name" value="Hexapeptide repeat proteins"/>
    <property type="match status" value="1"/>
</dbReference>
<protein>
    <recommendedName>
        <fullName evidence="3">Dynactin subunit 6</fullName>
    </recommendedName>
</protein>
<dbReference type="Proteomes" id="UP000663864">
    <property type="component" value="Unassembled WGS sequence"/>
</dbReference>
<evidence type="ECO:0000313" key="1">
    <source>
        <dbReference type="EMBL" id="CAF1332369.1"/>
    </source>
</evidence>
<comment type="caution">
    <text evidence="1">The sequence shown here is derived from an EMBL/GenBank/DDBJ whole genome shotgun (WGS) entry which is preliminary data.</text>
</comment>
<name>A0A815G0V2_9BILA</name>
<dbReference type="AlphaFoldDB" id="A0A815G0V2"/>
<sequence>MTYESEKTFKLTSIHIGARCKIGARSVLHSEVHIEDRVSVKPLTAITGSIADDALVNCLEQERISETCEMVNEAPTTDIDCIDDPHMIQIGPHVCIDQRARIQGHTYEYRQLYMRPVSIGTRSHLMPNAFVLPGCHLDGNNTIYPCTLIMKGDQLPVNTDWKGSPARHYSHFVN</sequence>
<evidence type="ECO:0000313" key="2">
    <source>
        <dbReference type="Proteomes" id="UP000663864"/>
    </source>
</evidence>
<dbReference type="InterPro" id="IPR011004">
    <property type="entry name" value="Trimer_LpxA-like_sf"/>
</dbReference>
<organism evidence="1 2">
    <name type="scientific">Rotaria sordida</name>
    <dbReference type="NCBI Taxonomy" id="392033"/>
    <lineage>
        <taxon>Eukaryota</taxon>
        <taxon>Metazoa</taxon>
        <taxon>Spiralia</taxon>
        <taxon>Gnathifera</taxon>
        <taxon>Rotifera</taxon>
        <taxon>Eurotatoria</taxon>
        <taxon>Bdelloidea</taxon>
        <taxon>Philodinida</taxon>
        <taxon>Philodinidae</taxon>
        <taxon>Rotaria</taxon>
    </lineage>
</organism>
<accession>A0A815G0V2</accession>
<evidence type="ECO:0008006" key="3">
    <source>
        <dbReference type="Google" id="ProtNLM"/>
    </source>
</evidence>
<reference evidence="1" key="1">
    <citation type="submission" date="2021-02" db="EMBL/GenBank/DDBJ databases">
        <authorList>
            <person name="Nowell W R."/>
        </authorList>
    </citation>
    <scope>NUCLEOTIDE SEQUENCE</scope>
</reference>
<gene>
    <name evidence="1" type="ORF">ZHD862_LOCUS29597</name>
</gene>
<dbReference type="EMBL" id="CAJNOT010002635">
    <property type="protein sequence ID" value="CAF1332369.1"/>
    <property type="molecule type" value="Genomic_DNA"/>
</dbReference>
<dbReference type="SUPFAM" id="SSF51161">
    <property type="entry name" value="Trimeric LpxA-like enzymes"/>
    <property type="match status" value="2"/>
</dbReference>
<proteinExistence type="predicted"/>